<organism evidence="3">
    <name type="scientific">Harpegnathos saltator</name>
    <name type="common">Jerdon's jumping ant</name>
    <dbReference type="NCBI Taxonomy" id="610380"/>
    <lineage>
        <taxon>Eukaryota</taxon>
        <taxon>Metazoa</taxon>
        <taxon>Ecdysozoa</taxon>
        <taxon>Arthropoda</taxon>
        <taxon>Hexapoda</taxon>
        <taxon>Insecta</taxon>
        <taxon>Pterygota</taxon>
        <taxon>Neoptera</taxon>
        <taxon>Endopterygota</taxon>
        <taxon>Hymenoptera</taxon>
        <taxon>Apocrita</taxon>
        <taxon>Aculeata</taxon>
        <taxon>Formicoidea</taxon>
        <taxon>Formicidae</taxon>
        <taxon>Ponerinae</taxon>
        <taxon>Ponerini</taxon>
        <taxon>Harpegnathos</taxon>
    </lineage>
</organism>
<dbReference type="EMBL" id="GL450757">
    <property type="protein sequence ID" value="EFN80536.1"/>
    <property type="molecule type" value="Genomic_DNA"/>
</dbReference>
<feature type="domain" description="Mos1 transposase HTH" evidence="1">
    <location>
        <begin position="56"/>
        <end position="100"/>
    </location>
</feature>
<dbReference type="InParanoid" id="E2BUV0"/>
<protein>
    <recommendedName>
        <fullName evidence="1">Mos1 transposase HTH domain-containing protein</fullName>
    </recommendedName>
</protein>
<evidence type="ECO:0000259" key="1">
    <source>
        <dbReference type="Pfam" id="PF17906"/>
    </source>
</evidence>
<gene>
    <name evidence="2" type="ORF">EAI_15326</name>
</gene>
<dbReference type="Proteomes" id="UP000008237">
    <property type="component" value="Unassembled WGS sequence"/>
</dbReference>
<evidence type="ECO:0000313" key="3">
    <source>
        <dbReference type="Proteomes" id="UP000008237"/>
    </source>
</evidence>
<dbReference type="Gene3D" id="1.10.10.1450">
    <property type="match status" value="2"/>
</dbReference>
<evidence type="ECO:0000313" key="2">
    <source>
        <dbReference type="EMBL" id="EFN80536.1"/>
    </source>
</evidence>
<dbReference type="AlphaFoldDB" id="E2BUV0"/>
<keyword evidence="3" id="KW-1185">Reference proteome</keyword>
<name>E2BUV0_HARSA</name>
<dbReference type="Pfam" id="PF17906">
    <property type="entry name" value="HTH_48"/>
    <property type="match status" value="1"/>
</dbReference>
<proteinExistence type="predicted"/>
<accession>E2BUV0</accession>
<feature type="non-terminal residue" evidence="2">
    <location>
        <position position="100"/>
    </location>
</feature>
<feature type="non-terminal residue" evidence="2">
    <location>
        <position position="1"/>
    </location>
</feature>
<sequence length="100" mass="11771">FYFHLKKSAAESLRLLSEVYGGFMGDRSQVTYFFSAFNMSGFVPTKRNLREAFISTLFYFHLKKSAAESLRLLSEVYWGFMGDRSQVVSEYWFRRFKSGD</sequence>
<dbReference type="InterPro" id="IPR041426">
    <property type="entry name" value="Mos1_HTH"/>
</dbReference>
<reference evidence="2 3" key="1">
    <citation type="journal article" date="2010" name="Science">
        <title>Genomic comparison of the ants Camponotus floridanus and Harpegnathos saltator.</title>
        <authorList>
            <person name="Bonasio R."/>
            <person name="Zhang G."/>
            <person name="Ye C."/>
            <person name="Mutti N.S."/>
            <person name="Fang X."/>
            <person name="Qin N."/>
            <person name="Donahue G."/>
            <person name="Yang P."/>
            <person name="Li Q."/>
            <person name="Li C."/>
            <person name="Zhang P."/>
            <person name="Huang Z."/>
            <person name="Berger S.L."/>
            <person name="Reinberg D."/>
            <person name="Wang J."/>
            <person name="Liebig J."/>
        </authorList>
    </citation>
    <scope>NUCLEOTIDE SEQUENCE [LARGE SCALE GENOMIC DNA]</scope>
    <source>
        <strain evidence="2 3">R22 G/1</strain>
    </source>
</reference>